<comment type="subcellular location">
    <subcellularLocation>
        <location evidence="9 10">Cytoplasm</location>
    </subcellularLocation>
</comment>
<evidence type="ECO:0000256" key="2">
    <source>
        <dbReference type="ARBA" id="ARBA00022490"/>
    </source>
</evidence>
<evidence type="ECO:0000256" key="9">
    <source>
        <dbReference type="HAMAP-Rule" id="MF_00208"/>
    </source>
</evidence>
<evidence type="ECO:0000313" key="14">
    <source>
        <dbReference type="Proteomes" id="UP000009374"/>
    </source>
</evidence>
<comment type="catalytic activity">
    <reaction evidence="9">
        <text>UDP-N-acetyl-alpha-D-muramoyl-L-alanyl-D-glutamate + meso-2,6-diaminopimelate + ATP = UDP-N-acetyl-alpha-D-muramoyl-L-alanyl-gamma-D-glutamyl-meso-2,6-diaminopimelate + ADP + phosphate + H(+)</text>
        <dbReference type="Rhea" id="RHEA:23676"/>
        <dbReference type="ChEBI" id="CHEBI:15378"/>
        <dbReference type="ChEBI" id="CHEBI:30616"/>
        <dbReference type="ChEBI" id="CHEBI:43474"/>
        <dbReference type="ChEBI" id="CHEBI:57791"/>
        <dbReference type="ChEBI" id="CHEBI:83900"/>
        <dbReference type="ChEBI" id="CHEBI:83905"/>
        <dbReference type="ChEBI" id="CHEBI:456216"/>
        <dbReference type="EC" id="6.3.2.13"/>
    </reaction>
</comment>
<keyword evidence="9" id="KW-0460">Magnesium</keyword>
<dbReference type="InterPro" id="IPR018109">
    <property type="entry name" value="Folylpolyglutamate_synth_CS"/>
</dbReference>
<dbReference type="GO" id="GO:0009252">
    <property type="term" value="P:peptidoglycan biosynthetic process"/>
    <property type="evidence" value="ECO:0007669"/>
    <property type="project" value="UniProtKB-UniRule"/>
</dbReference>
<evidence type="ECO:0000256" key="8">
    <source>
        <dbReference type="ARBA" id="ARBA00023316"/>
    </source>
</evidence>
<dbReference type="NCBIfam" id="NF001126">
    <property type="entry name" value="PRK00139.1-4"/>
    <property type="match status" value="1"/>
</dbReference>
<comment type="similarity">
    <text evidence="1 9">Belongs to the MurCDEF family. MurE subfamily.</text>
</comment>
<keyword evidence="5 9" id="KW-0067">ATP-binding</keyword>
<gene>
    <name evidence="9" type="primary">murE</name>
    <name evidence="13" type="ORF">UBAL3_92050136</name>
</gene>
<dbReference type="InterPro" id="IPR004101">
    <property type="entry name" value="Mur_ligase_C"/>
</dbReference>
<evidence type="ECO:0000259" key="12">
    <source>
        <dbReference type="Pfam" id="PF08245"/>
    </source>
</evidence>
<dbReference type="PROSITE" id="PS01011">
    <property type="entry name" value="FOLYLPOLYGLU_SYNT_1"/>
    <property type="match status" value="1"/>
</dbReference>
<feature type="binding site" evidence="9">
    <location>
        <position position="403"/>
    </location>
    <ligand>
        <name>meso-2,6-diaminopimelate</name>
        <dbReference type="ChEBI" id="CHEBI:57791"/>
    </ligand>
</feature>
<feature type="binding site" evidence="9">
    <location>
        <position position="204"/>
    </location>
    <ligand>
        <name>UDP-N-acetyl-alpha-D-muramoyl-L-alanyl-D-glutamate</name>
        <dbReference type="ChEBI" id="CHEBI:83900"/>
    </ligand>
</feature>
<dbReference type="Proteomes" id="UP000009374">
    <property type="component" value="Unassembled WGS sequence"/>
</dbReference>
<dbReference type="NCBIfam" id="TIGR01085">
    <property type="entry name" value="murE"/>
    <property type="match status" value="1"/>
</dbReference>
<dbReference type="AlphaFoldDB" id="C6HX54"/>
<comment type="function">
    <text evidence="9">Catalyzes the addition of meso-diaminopimelic acid to the nucleotide precursor UDP-N-acetylmuramoyl-L-alanyl-D-glutamate (UMAG) in the biosynthesis of bacterial cell-wall peptidoglycan.</text>
</comment>
<evidence type="ECO:0000313" key="13">
    <source>
        <dbReference type="EMBL" id="EES52764.1"/>
    </source>
</evidence>
<dbReference type="PANTHER" id="PTHR23135:SF4">
    <property type="entry name" value="UDP-N-ACETYLMURAMOYL-L-ALANYL-D-GLUTAMATE--2,6-DIAMINOPIMELATE LIGASE MURE HOMOLOG, CHLOROPLASTIC"/>
    <property type="match status" value="1"/>
</dbReference>
<keyword evidence="14" id="KW-1185">Reference proteome</keyword>
<dbReference type="SUPFAM" id="SSF63418">
    <property type="entry name" value="MurE/MurF N-terminal domain"/>
    <property type="match status" value="1"/>
</dbReference>
<dbReference type="GO" id="GO:0008360">
    <property type="term" value="P:regulation of cell shape"/>
    <property type="evidence" value="ECO:0007669"/>
    <property type="project" value="UniProtKB-KW"/>
</dbReference>
<evidence type="ECO:0000256" key="6">
    <source>
        <dbReference type="ARBA" id="ARBA00022960"/>
    </source>
</evidence>
<feature type="binding site" evidence="9">
    <location>
        <position position="39"/>
    </location>
    <ligand>
        <name>UDP-N-acetyl-alpha-D-muramoyl-L-alanyl-D-glutamate</name>
        <dbReference type="ChEBI" id="CHEBI:83900"/>
    </ligand>
</feature>
<dbReference type="Gene3D" id="3.40.1390.10">
    <property type="entry name" value="MurE/MurF, N-terminal domain"/>
    <property type="match status" value="1"/>
</dbReference>
<evidence type="ECO:0000256" key="10">
    <source>
        <dbReference type="RuleBase" id="RU004135"/>
    </source>
</evidence>
<dbReference type="GO" id="GO:0008765">
    <property type="term" value="F:UDP-N-acetylmuramoylalanyl-D-glutamate-2,6-diaminopimelate ligase activity"/>
    <property type="evidence" value="ECO:0007669"/>
    <property type="project" value="UniProtKB-UniRule"/>
</dbReference>
<evidence type="ECO:0000256" key="4">
    <source>
        <dbReference type="ARBA" id="ARBA00022741"/>
    </source>
</evidence>
<keyword evidence="8 9" id="KW-0961">Cell wall biogenesis/degradation</keyword>
<feature type="domain" description="Mur ligase central" evidence="12">
    <location>
        <begin position="125"/>
        <end position="332"/>
    </location>
</feature>
<accession>C6HX54</accession>
<dbReference type="GO" id="GO:0004326">
    <property type="term" value="F:tetrahydrofolylpolyglutamate synthase activity"/>
    <property type="evidence" value="ECO:0007669"/>
    <property type="project" value="InterPro"/>
</dbReference>
<sequence length="512" mass="55614">MVVTETSGEGQGRKWMERFLPPVLEGDLPERLSGISDDSRKVSPGDLFLLRMDGPLQEKFLDEAIAKGAALLVASRRHLPSVLERRQVSGRKVPVCVVENIQEAAGVIASAWYGEPSRSMKVVGVTGTNGKTTSSFLVRSMLDRSGLRAGLIGTVWFDLGDGLSEAPQTTPGALFLQRSFRQALNNGLVAMSMEVSSHALSQDRVAGTFFSAVHFTNLTRDHLDYHKTFEDYFNAKARLLHWVNPDGSLPPAVINADDPYGRILAEQIARRGDRRLLTYGHSERLSIHPLESVISLDGIKGALSVEGRRISVDSTLPGDFNLQNIMGAVGCALALGISPEAVEAGIQSLPGVPGRFERANPGGKFAVIVDYAHTDDALKNILSALRPLTPGRVITVFGCGGDRDRGKRPRMGKVAGELSDIVVVTSDNPRTEDPEFIIDEIEPGLNMTGRSYLREVDRRTAIARALSLAQPGDAVLIAGKGHEPYQIIGHAKSHFDDRETAREILRSMGEEL</sequence>
<dbReference type="SUPFAM" id="SSF53244">
    <property type="entry name" value="MurD-like peptide ligases, peptide-binding domain"/>
    <property type="match status" value="1"/>
</dbReference>
<feature type="binding site" evidence="9">
    <location>
        <position position="483"/>
    </location>
    <ligand>
        <name>meso-2,6-diaminopimelate</name>
        <dbReference type="ChEBI" id="CHEBI:57791"/>
    </ligand>
</feature>
<feature type="binding site" evidence="9">
    <location>
        <position position="168"/>
    </location>
    <ligand>
        <name>UDP-N-acetyl-alpha-D-muramoyl-L-alanyl-D-glutamate</name>
        <dbReference type="ChEBI" id="CHEBI:83900"/>
    </ligand>
</feature>
<feature type="domain" description="Mur ligase C-terminal" evidence="11">
    <location>
        <begin position="354"/>
        <end position="481"/>
    </location>
</feature>
<dbReference type="HAMAP" id="MF_00208">
    <property type="entry name" value="MurE"/>
    <property type="match status" value="1"/>
</dbReference>
<proteinExistence type="inferred from homology"/>
<dbReference type="InterPro" id="IPR005761">
    <property type="entry name" value="UDP-N-AcMur-Glu-dNH2Pim_ligase"/>
</dbReference>
<comment type="cofactor">
    <cofactor evidence="9">
        <name>Mg(2+)</name>
        <dbReference type="ChEBI" id="CHEBI:18420"/>
    </cofactor>
</comment>
<dbReference type="EC" id="6.3.2.13" evidence="9"/>
<keyword evidence="9 10" id="KW-0132">Cell division</keyword>
<dbReference type="Gene3D" id="3.90.190.20">
    <property type="entry name" value="Mur ligase, C-terminal domain"/>
    <property type="match status" value="1"/>
</dbReference>
<feature type="modified residue" description="N6-carboxylysine" evidence="9">
    <location>
        <position position="236"/>
    </location>
</feature>
<keyword evidence="9 10" id="KW-0131">Cell cycle</keyword>
<dbReference type="Pfam" id="PF08245">
    <property type="entry name" value="Mur_ligase_M"/>
    <property type="match status" value="1"/>
</dbReference>
<evidence type="ECO:0000256" key="1">
    <source>
        <dbReference type="ARBA" id="ARBA00005898"/>
    </source>
</evidence>
<dbReference type="GO" id="GO:0071555">
    <property type="term" value="P:cell wall organization"/>
    <property type="evidence" value="ECO:0007669"/>
    <property type="project" value="UniProtKB-KW"/>
</dbReference>
<dbReference type="SUPFAM" id="SSF53623">
    <property type="entry name" value="MurD-like peptide ligases, catalytic domain"/>
    <property type="match status" value="1"/>
</dbReference>
<keyword evidence="2 9" id="KW-0963">Cytoplasm</keyword>
<evidence type="ECO:0000256" key="3">
    <source>
        <dbReference type="ARBA" id="ARBA00022598"/>
    </source>
</evidence>
<feature type="binding site" evidence="9">
    <location>
        <begin position="169"/>
        <end position="170"/>
    </location>
    <ligand>
        <name>UDP-N-acetyl-alpha-D-muramoyl-L-alanyl-D-glutamate</name>
        <dbReference type="ChEBI" id="CHEBI:83900"/>
    </ligand>
</feature>
<organism evidence="13 14">
    <name type="scientific">Leptospirillum ferrodiazotrophum</name>
    <dbReference type="NCBI Taxonomy" id="412449"/>
    <lineage>
        <taxon>Bacteria</taxon>
        <taxon>Pseudomonadati</taxon>
        <taxon>Nitrospirota</taxon>
        <taxon>Nitrospiria</taxon>
        <taxon>Nitrospirales</taxon>
        <taxon>Nitrospiraceae</taxon>
        <taxon>Leptospirillum</taxon>
    </lineage>
</organism>
<feature type="binding site" evidence="9">
    <location>
        <position position="196"/>
    </location>
    <ligand>
        <name>UDP-N-acetyl-alpha-D-muramoyl-L-alanyl-D-glutamate</name>
        <dbReference type="ChEBI" id="CHEBI:83900"/>
    </ligand>
</feature>
<dbReference type="Gene3D" id="3.40.1190.10">
    <property type="entry name" value="Mur-like, catalytic domain"/>
    <property type="match status" value="1"/>
</dbReference>
<dbReference type="GO" id="GO:0000287">
    <property type="term" value="F:magnesium ion binding"/>
    <property type="evidence" value="ECO:0007669"/>
    <property type="project" value="UniProtKB-UniRule"/>
</dbReference>
<keyword evidence="7 9" id="KW-0573">Peptidoglycan synthesis</keyword>
<dbReference type="Pfam" id="PF02875">
    <property type="entry name" value="Mur_ligase_C"/>
    <property type="match status" value="1"/>
</dbReference>
<protein>
    <recommendedName>
        <fullName evidence="9">UDP-N-acetylmuramoyl-L-alanyl-D-glutamate--2,6-diaminopimelate ligase</fullName>
        <ecNumber evidence="9">6.3.2.13</ecNumber>
    </recommendedName>
    <alternativeName>
        <fullName evidence="9">Meso-A2pm-adding enzyme</fullName>
    </alternativeName>
    <alternativeName>
        <fullName evidence="9">Meso-diaminopimelate-adding enzyme</fullName>
    </alternativeName>
    <alternativeName>
        <fullName evidence="9">UDP-MurNAc-L-Ala-D-Glu:meso-diaminopimelate ligase</fullName>
    </alternativeName>
    <alternativeName>
        <fullName evidence="9">UDP-MurNAc-tripeptide synthetase</fullName>
    </alternativeName>
    <alternativeName>
        <fullName evidence="9">UDP-N-acetylmuramyl-tripeptide synthetase</fullName>
    </alternativeName>
</protein>
<dbReference type="PANTHER" id="PTHR23135">
    <property type="entry name" value="MUR LIGASE FAMILY MEMBER"/>
    <property type="match status" value="1"/>
</dbReference>
<dbReference type="GO" id="GO:0005737">
    <property type="term" value="C:cytoplasm"/>
    <property type="evidence" value="ECO:0007669"/>
    <property type="project" value="UniProtKB-SubCell"/>
</dbReference>
<evidence type="ECO:0000256" key="5">
    <source>
        <dbReference type="ARBA" id="ARBA00022840"/>
    </source>
</evidence>
<dbReference type="GO" id="GO:0005524">
    <property type="term" value="F:ATP binding"/>
    <property type="evidence" value="ECO:0007669"/>
    <property type="project" value="UniProtKB-UniRule"/>
</dbReference>
<reference evidence="13 14" key="1">
    <citation type="journal article" date="2009" name="Appl. Environ. Microbiol.">
        <title>Community genomic and proteomic analyses of chemoautotrophic iron-oxidizing "Leptospirillum rubarum" (Group II) and "Leptospirillum ferrodiazotrophum" (Group III) bacteria in acid mine drainage biofilms.</title>
        <authorList>
            <person name="Goltsman D.S."/>
            <person name="Denef V.J."/>
            <person name="Singer S.W."/>
            <person name="VerBerkmoes N.C."/>
            <person name="Lefsrud M."/>
            <person name="Mueller R.S."/>
            <person name="Dick G.J."/>
            <person name="Sun C.L."/>
            <person name="Wheeler K.E."/>
            <person name="Zemla A."/>
            <person name="Baker B.J."/>
            <person name="Hauser L."/>
            <person name="Land M."/>
            <person name="Shah M.B."/>
            <person name="Thelen M.P."/>
            <person name="Hettich R.L."/>
            <person name="Banfield J.F."/>
        </authorList>
    </citation>
    <scope>NUCLEOTIDE SEQUENCE [LARGE SCALE GENOMIC DNA]</scope>
</reference>
<keyword evidence="3 9" id="KW-0436">Ligase</keyword>
<name>C6HX54_9BACT</name>
<dbReference type="UniPathway" id="UPA00219"/>
<dbReference type="InterPro" id="IPR036615">
    <property type="entry name" value="Mur_ligase_C_dom_sf"/>
</dbReference>
<dbReference type="InterPro" id="IPR036565">
    <property type="entry name" value="Mur-like_cat_sf"/>
</dbReference>
<comment type="pathway">
    <text evidence="9 10">Cell wall biogenesis; peptidoglycan biosynthesis.</text>
</comment>
<feature type="binding site" evidence="9">
    <location>
        <position position="202"/>
    </location>
    <ligand>
        <name>UDP-N-acetyl-alpha-D-muramoyl-L-alanyl-D-glutamate</name>
        <dbReference type="ChEBI" id="CHEBI:83900"/>
    </ligand>
</feature>
<dbReference type="InterPro" id="IPR035911">
    <property type="entry name" value="MurE/MurF_N"/>
</dbReference>
<dbReference type="GO" id="GO:0051301">
    <property type="term" value="P:cell division"/>
    <property type="evidence" value="ECO:0007669"/>
    <property type="project" value="UniProtKB-KW"/>
</dbReference>
<feature type="binding site" evidence="9">
    <location>
        <position position="479"/>
    </location>
    <ligand>
        <name>meso-2,6-diaminopimelate</name>
        <dbReference type="ChEBI" id="CHEBI:57791"/>
    </ligand>
</feature>
<dbReference type="EMBL" id="GG693873">
    <property type="protein sequence ID" value="EES52764.1"/>
    <property type="molecule type" value="Genomic_DNA"/>
</dbReference>
<comment type="PTM">
    <text evidence="9">Carboxylation is probably crucial for Mg(2+) binding and, consequently, for the gamma-phosphate positioning of ATP.</text>
</comment>
<evidence type="ECO:0000256" key="7">
    <source>
        <dbReference type="ARBA" id="ARBA00022984"/>
    </source>
</evidence>
<feature type="binding site" evidence="9">
    <location>
        <begin position="427"/>
        <end position="430"/>
    </location>
    <ligand>
        <name>meso-2,6-diaminopimelate</name>
        <dbReference type="ChEBI" id="CHEBI:57791"/>
    </ligand>
</feature>
<keyword evidence="4 9" id="KW-0547">Nucleotide-binding</keyword>
<dbReference type="InterPro" id="IPR013221">
    <property type="entry name" value="Mur_ligase_cen"/>
</dbReference>
<feature type="binding site" evidence="9">
    <location>
        <begin position="127"/>
        <end position="133"/>
    </location>
    <ligand>
        <name>ATP</name>
        <dbReference type="ChEBI" id="CHEBI:30616"/>
    </ligand>
</feature>
<evidence type="ECO:0000259" key="11">
    <source>
        <dbReference type="Pfam" id="PF02875"/>
    </source>
</evidence>
<keyword evidence="6 9" id="KW-0133">Cell shape</keyword>
<feature type="short sequence motif" description="Meso-diaminopimelate recognition motif" evidence="9">
    <location>
        <begin position="427"/>
        <end position="430"/>
    </location>
</feature>
<comment type="caution">
    <text evidence="9">Lacks conserved residue(s) required for the propagation of feature annotation.</text>
</comment>